<comment type="caution">
    <text evidence="9">The sequence shown here is derived from an EMBL/GenBank/DDBJ whole genome shotgun (WGS) entry which is preliminary data.</text>
</comment>
<dbReference type="OrthoDB" id="9805749at2"/>
<sequence length="447" mass="46424">MSSKALTSVYDIDGKPPIKEAVPLAFQHVLAMFAGNVTVPIVVARGIGVDGEIGFLIQCAMLAAGIATLIQAFKIWKLGAKLPIVMGTSFGFVSTGIIIGNTYGLSGLLGACLIGGIFEAILGFFIKPLKKFFPPIVTGTVLLTIGLYLLPTGINYVAGGVGNPEFGAFKYLALAGVTLVTIVLFNQFGKGIVKMSAILLGIIVGYIVAIPFDMVDFTRVANANWFGFPTPLRYGLSFHWEAISAMLILYIVTAVETVGDISGITIGGAGREATDDELSGGVIADGVGSIIGAFFNALPNTSFSQNVGIISFTKVMSTFVVKIGGVILILAALVPKFGEVIAVMPASVLGGAAVIMFGSIAVMGIKLISSQPLGNREVLILAIALCLGFGFGTVPNALNAFPQSVQNIFGGSGIVISFFVTAILNAILPKEDSKDGFDIGKTLDHSA</sequence>
<name>A0A4R3MTV7_9FIRM</name>
<evidence type="ECO:0000256" key="7">
    <source>
        <dbReference type="ARBA" id="ARBA00023136"/>
    </source>
</evidence>
<dbReference type="NCBIfam" id="TIGR00801">
    <property type="entry name" value="ncs2"/>
    <property type="match status" value="1"/>
</dbReference>
<dbReference type="NCBIfam" id="TIGR03173">
    <property type="entry name" value="pbuX"/>
    <property type="match status" value="1"/>
</dbReference>
<feature type="transmembrane region" description="Helical" evidence="8">
    <location>
        <begin position="53"/>
        <end position="70"/>
    </location>
</feature>
<dbReference type="InterPro" id="IPR006042">
    <property type="entry name" value="Xan_ur_permease"/>
</dbReference>
<dbReference type="PANTHER" id="PTHR42810">
    <property type="entry name" value="PURINE PERMEASE C1399.01C-RELATED"/>
    <property type="match status" value="1"/>
</dbReference>
<comment type="similarity">
    <text evidence="2">Belongs to the nucleobase:cation symporter-2 (NCS2) (TC 2.A.40) family.</text>
</comment>
<dbReference type="RefSeq" id="WP_132249082.1">
    <property type="nucleotide sequence ID" value="NZ_SMAL01000001.1"/>
</dbReference>
<feature type="transmembrane region" description="Helical" evidence="8">
    <location>
        <begin position="166"/>
        <end position="185"/>
    </location>
</feature>
<evidence type="ECO:0000256" key="2">
    <source>
        <dbReference type="ARBA" id="ARBA00008821"/>
    </source>
</evidence>
<accession>A0A4R3MTV7</accession>
<proteinExistence type="inferred from homology"/>
<feature type="transmembrane region" description="Helical" evidence="8">
    <location>
        <begin position="315"/>
        <end position="334"/>
    </location>
</feature>
<keyword evidence="7 8" id="KW-0472">Membrane</keyword>
<dbReference type="PROSITE" id="PS01116">
    <property type="entry name" value="XANTH_URACIL_PERMASE"/>
    <property type="match status" value="1"/>
</dbReference>
<dbReference type="AlphaFoldDB" id="A0A4R3MTV7"/>
<keyword evidence="6 8" id="KW-1133">Transmembrane helix</keyword>
<dbReference type="Pfam" id="PF00860">
    <property type="entry name" value="Xan_ur_permease"/>
    <property type="match status" value="1"/>
</dbReference>
<comment type="subcellular location">
    <subcellularLocation>
        <location evidence="1">Cell membrane</location>
        <topology evidence="1">Multi-pass membrane protein</topology>
    </subcellularLocation>
</comment>
<protein>
    <submittedName>
        <fullName evidence="9">NCS2 family nucleobase:cation symporter-2</fullName>
    </submittedName>
</protein>
<feature type="transmembrane region" description="Helical" evidence="8">
    <location>
        <begin position="132"/>
        <end position="154"/>
    </location>
</feature>
<feature type="transmembrane region" description="Helical" evidence="8">
    <location>
        <begin position="340"/>
        <end position="365"/>
    </location>
</feature>
<feature type="transmembrane region" description="Helical" evidence="8">
    <location>
        <begin position="21"/>
        <end position="47"/>
    </location>
</feature>
<keyword evidence="5 8" id="KW-0812">Transmembrane</keyword>
<evidence type="ECO:0000256" key="3">
    <source>
        <dbReference type="ARBA" id="ARBA00022448"/>
    </source>
</evidence>
<keyword evidence="4" id="KW-1003">Cell membrane</keyword>
<dbReference type="GO" id="GO:0005886">
    <property type="term" value="C:plasma membrane"/>
    <property type="evidence" value="ECO:0007669"/>
    <property type="project" value="UniProtKB-SubCell"/>
</dbReference>
<evidence type="ECO:0000313" key="10">
    <source>
        <dbReference type="Proteomes" id="UP000294902"/>
    </source>
</evidence>
<dbReference type="GO" id="GO:0042907">
    <property type="term" value="F:xanthine transmembrane transporter activity"/>
    <property type="evidence" value="ECO:0007669"/>
    <property type="project" value="TreeGrafter"/>
</dbReference>
<evidence type="ECO:0000256" key="4">
    <source>
        <dbReference type="ARBA" id="ARBA00022475"/>
    </source>
</evidence>
<evidence type="ECO:0000256" key="5">
    <source>
        <dbReference type="ARBA" id="ARBA00022692"/>
    </source>
</evidence>
<dbReference type="PANTHER" id="PTHR42810:SF2">
    <property type="entry name" value="PURINE PERMEASE C1399.01C-RELATED"/>
    <property type="match status" value="1"/>
</dbReference>
<organism evidence="9 10">
    <name type="scientific">Natranaerovirga pectinivora</name>
    <dbReference type="NCBI Taxonomy" id="682400"/>
    <lineage>
        <taxon>Bacteria</taxon>
        <taxon>Bacillati</taxon>
        <taxon>Bacillota</taxon>
        <taxon>Clostridia</taxon>
        <taxon>Lachnospirales</taxon>
        <taxon>Natranaerovirgaceae</taxon>
        <taxon>Natranaerovirga</taxon>
    </lineage>
</organism>
<feature type="transmembrane region" description="Helical" evidence="8">
    <location>
        <begin position="105"/>
        <end position="125"/>
    </location>
</feature>
<evidence type="ECO:0000313" key="9">
    <source>
        <dbReference type="EMBL" id="TCT16746.1"/>
    </source>
</evidence>
<gene>
    <name evidence="9" type="ORF">EDC18_10141</name>
</gene>
<feature type="transmembrane region" description="Helical" evidence="8">
    <location>
        <begin position="377"/>
        <end position="396"/>
    </location>
</feature>
<dbReference type="Proteomes" id="UP000294902">
    <property type="component" value="Unassembled WGS sequence"/>
</dbReference>
<evidence type="ECO:0000256" key="1">
    <source>
        <dbReference type="ARBA" id="ARBA00004651"/>
    </source>
</evidence>
<keyword evidence="3" id="KW-0813">Transport</keyword>
<evidence type="ECO:0000256" key="6">
    <source>
        <dbReference type="ARBA" id="ARBA00022989"/>
    </source>
</evidence>
<keyword evidence="10" id="KW-1185">Reference proteome</keyword>
<dbReference type="NCBIfam" id="NF037981">
    <property type="entry name" value="NCS2_1"/>
    <property type="match status" value="1"/>
</dbReference>
<reference evidence="9 10" key="1">
    <citation type="submission" date="2019-03" db="EMBL/GenBank/DDBJ databases">
        <title>Genomic Encyclopedia of Type Strains, Phase IV (KMG-IV): sequencing the most valuable type-strain genomes for metagenomic binning, comparative biology and taxonomic classification.</title>
        <authorList>
            <person name="Goeker M."/>
        </authorList>
    </citation>
    <scope>NUCLEOTIDE SEQUENCE [LARGE SCALE GENOMIC DNA]</scope>
    <source>
        <strain evidence="9 10">DSM 24629</strain>
    </source>
</reference>
<evidence type="ECO:0000256" key="8">
    <source>
        <dbReference type="SAM" id="Phobius"/>
    </source>
</evidence>
<dbReference type="InterPro" id="IPR006043">
    <property type="entry name" value="NCS2"/>
</dbReference>
<feature type="transmembrane region" description="Helical" evidence="8">
    <location>
        <begin position="82"/>
        <end position="99"/>
    </location>
</feature>
<feature type="transmembrane region" description="Helical" evidence="8">
    <location>
        <begin position="192"/>
        <end position="212"/>
    </location>
</feature>
<dbReference type="EMBL" id="SMAL01000001">
    <property type="protein sequence ID" value="TCT16746.1"/>
    <property type="molecule type" value="Genomic_DNA"/>
</dbReference>
<feature type="transmembrane region" description="Helical" evidence="8">
    <location>
        <begin position="408"/>
        <end position="428"/>
    </location>
</feature>
<dbReference type="InterPro" id="IPR017588">
    <property type="entry name" value="UacT-like"/>
</dbReference>